<dbReference type="EMBL" id="JAGMUV010000017">
    <property type="protein sequence ID" value="KAH7130975.1"/>
    <property type="molecule type" value="Genomic_DNA"/>
</dbReference>
<gene>
    <name evidence="3" type="ORF">EDB81DRAFT_599817</name>
</gene>
<dbReference type="GO" id="GO:0001228">
    <property type="term" value="F:DNA-binding transcription activator activity, RNA polymerase II-specific"/>
    <property type="evidence" value="ECO:0007669"/>
    <property type="project" value="TreeGrafter"/>
</dbReference>
<dbReference type="InterPro" id="IPR053157">
    <property type="entry name" value="Sterol_Uptake_Regulator"/>
</dbReference>
<dbReference type="PROSITE" id="PS50048">
    <property type="entry name" value="ZN2_CY6_FUNGAL_2"/>
    <property type="match status" value="1"/>
</dbReference>
<name>A0A9P9E3W7_9HYPO</name>
<dbReference type="Pfam" id="PF11951">
    <property type="entry name" value="Fungal_trans_2"/>
    <property type="match status" value="1"/>
</dbReference>
<dbReference type="Proteomes" id="UP000738349">
    <property type="component" value="Unassembled WGS sequence"/>
</dbReference>
<comment type="caution">
    <text evidence="3">The sequence shown here is derived from an EMBL/GenBank/DDBJ whole genome shotgun (WGS) entry which is preliminary data.</text>
</comment>
<dbReference type="GO" id="GO:0008270">
    <property type="term" value="F:zinc ion binding"/>
    <property type="evidence" value="ECO:0007669"/>
    <property type="project" value="InterPro"/>
</dbReference>
<dbReference type="CDD" id="cd00067">
    <property type="entry name" value="GAL4"/>
    <property type="match status" value="1"/>
</dbReference>
<dbReference type="InterPro" id="IPR036864">
    <property type="entry name" value="Zn2-C6_fun-type_DNA-bd_sf"/>
</dbReference>
<feature type="non-terminal residue" evidence="3">
    <location>
        <position position="1"/>
    </location>
</feature>
<dbReference type="SMART" id="SM00066">
    <property type="entry name" value="GAL4"/>
    <property type="match status" value="1"/>
</dbReference>
<dbReference type="OrthoDB" id="416217at2759"/>
<evidence type="ECO:0000259" key="2">
    <source>
        <dbReference type="PROSITE" id="PS50048"/>
    </source>
</evidence>
<dbReference type="InterPro" id="IPR021858">
    <property type="entry name" value="Fun_TF"/>
</dbReference>
<feature type="domain" description="Zn(2)-C6 fungal-type" evidence="2">
    <location>
        <begin position="19"/>
        <end position="49"/>
    </location>
</feature>
<dbReference type="SUPFAM" id="SSF57701">
    <property type="entry name" value="Zn2/Cys6 DNA-binding domain"/>
    <property type="match status" value="1"/>
</dbReference>
<evidence type="ECO:0000256" key="1">
    <source>
        <dbReference type="ARBA" id="ARBA00023242"/>
    </source>
</evidence>
<dbReference type="PANTHER" id="PTHR47784:SF5">
    <property type="entry name" value="STEROL UPTAKE CONTROL PROTEIN 2"/>
    <property type="match status" value="1"/>
</dbReference>
<evidence type="ECO:0000313" key="3">
    <source>
        <dbReference type="EMBL" id="KAH7130975.1"/>
    </source>
</evidence>
<reference evidence="3" key="1">
    <citation type="journal article" date="2021" name="Nat. Commun.">
        <title>Genetic determinants of endophytism in the Arabidopsis root mycobiome.</title>
        <authorList>
            <person name="Mesny F."/>
            <person name="Miyauchi S."/>
            <person name="Thiergart T."/>
            <person name="Pickel B."/>
            <person name="Atanasova L."/>
            <person name="Karlsson M."/>
            <person name="Huettel B."/>
            <person name="Barry K.W."/>
            <person name="Haridas S."/>
            <person name="Chen C."/>
            <person name="Bauer D."/>
            <person name="Andreopoulos W."/>
            <person name="Pangilinan J."/>
            <person name="LaButti K."/>
            <person name="Riley R."/>
            <person name="Lipzen A."/>
            <person name="Clum A."/>
            <person name="Drula E."/>
            <person name="Henrissat B."/>
            <person name="Kohler A."/>
            <person name="Grigoriev I.V."/>
            <person name="Martin F.M."/>
            <person name="Hacquard S."/>
        </authorList>
    </citation>
    <scope>NUCLEOTIDE SEQUENCE</scope>
    <source>
        <strain evidence="3">MPI-CAGE-AT-0147</strain>
    </source>
</reference>
<protein>
    <recommendedName>
        <fullName evidence="2">Zn(2)-C6 fungal-type domain-containing protein</fullName>
    </recommendedName>
</protein>
<dbReference type="PRINTS" id="PR00755">
    <property type="entry name" value="AFLATOXINBRP"/>
</dbReference>
<accession>A0A9P9E3W7</accession>
<dbReference type="PANTHER" id="PTHR47784">
    <property type="entry name" value="STEROL UPTAKE CONTROL PROTEIN 2"/>
    <property type="match status" value="1"/>
</dbReference>
<dbReference type="Pfam" id="PF00172">
    <property type="entry name" value="Zn_clus"/>
    <property type="match status" value="1"/>
</dbReference>
<keyword evidence="4" id="KW-1185">Reference proteome</keyword>
<evidence type="ECO:0000313" key="4">
    <source>
        <dbReference type="Proteomes" id="UP000738349"/>
    </source>
</evidence>
<organism evidence="3 4">
    <name type="scientific">Dactylonectria macrodidyma</name>
    <dbReference type="NCBI Taxonomy" id="307937"/>
    <lineage>
        <taxon>Eukaryota</taxon>
        <taxon>Fungi</taxon>
        <taxon>Dikarya</taxon>
        <taxon>Ascomycota</taxon>
        <taxon>Pezizomycotina</taxon>
        <taxon>Sordariomycetes</taxon>
        <taxon>Hypocreomycetidae</taxon>
        <taxon>Hypocreales</taxon>
        <taxon>Nectriaceae</taxon>
        <taxon>Dactylonectria</taxon>
    </lineage>
</organism>
<keyword evidence="1" id="KW-0539">Nucleus</keyword>
<dbReference type="AlphaFoldDB" id="A0A9P9E3W7"/>
<proteinExistence type="predicted"/>
<dbReference type="PROSITE" id="PS00463">
    <property type="entry name" value="ZN2_CY6_FUNGAL_1"/>
    <property type="match status" value="1"/>
</dbReference>
<dbReference type="Gene3D" id="4.10.240.10">
    <property type="entry name" value="Zn(2)-C6 fungal-type DNA-binding domain"/>
    <property type="match status" value="1"/>
</dbReference>
<sequence length="363" mass="41339">MMATAATNHRKWHTKSRNGCQSCKTRKVKCDEKRPSCRNCLKRGIKCSFLQADDTGTSTPAPVPSYLELELLHHFTISTASTLSTETQVRDLWRVIVPQIGFSTPYILNGILALSALHMARYNPARREFLLSQASLHHAASLTEALPLIPSITSENCTHLFLFGVLTLFFNMASPMKTDDILLVENRAVPEWLYLLRGIGTLVDADSAILSSSASLIFKAISPAGCWGVYPPKKHESLDELEKRIRIKTLGSLEKQTMLLGAVERLRQTYDFLSIKGPNDHDRLRAVYAWLFNIDDGYLKLLKNADSEALCVLAFFAILLKEFEKIWWIEGRAIHIIRQIYILSDDEYRLWIRWPIEEMGWMP</sequence>
<dbReference type="InterPro" id="IPR001138">
    <property type="entry name" value="Zn2Cys6_DnaBD"/>
</dbReference>